<feature type="domain" description="Major facilitator superfamily (MFS) profile" evidence="6">
    <location>
        <begin position="1"/>
        <end position="127"/>
    </location>
</feature>
<name>A0ABZ0ZQX6_9ACTN</name>
<evidence type="ECO:0000256" key="1">
    <source>
        <dbReference type="ARBA" id="ARBA00004651"/>
    </source>
</evidence>
<reference evidence="8" key="1">
    <citation type="submission" date="2023-12" db="EMBL/GenBank/DDBJ databases">
        <title>Novel species in genus Nocardioides.</title>
        <authorList>
            <person name="Zhou H."/>
        </authorList>
    </citation>
    <scope>NUCLEOTIDE SEQUENCE [LARGE SCALE GENOMIC DNA]</scope>
    <source>
        <strain evidence="8">HM61</strain>
    </source>
</reference>
<dbReference type="SUPFAM" id="SSF103473">
    <property type="entry name" value="MFS general substrate transporter"/>
    <property type="match status" value="1"/>
</dbReference>
<feature type="transmembrane region" description="Helical" evidence="5">
    <location>
        <begin position="64"/>
        <end position="83"/>
    </location>
</feature>
<accession>A0ABZ0ZQX6</accession>
<keyword evidence="8" id="KW-1185">Reference proteome</keyword>
<keyword evidence="2 5" id="KW-0812">Transmembrane</keyword>
<keyword evidence="4 5" id="KW-0472">Membrane</keyword>
<sequence length="127" mass="12608">MATVRASGAVAFLAVALVAAAPSVPVTIAGFALLGAGLAMIPPLSMVAAGHLDPEGGGQALARVNVSNYVGYLVAAVTIAVVAEQVGHRAMFLLPLLLTPVLLLMAGRFAPAPTSIVLGEAEVDPAV</sequence>
<dbReference type="RefSeq" id="WP_405030447.1">
    <property type="nucleotide sequence ID" value="NZ_CP141059.1"/>
</dbReference>
<evidence type="ECO:0000256" key="3">
    <source>
        <dbReference type="ARBA" id="ARBA00022989"/>
    </source>
</evidence>
<dbReference type="Proteomes" id="UP001327225">
    <property type="component" value="Chromosome"/>
</dbReference>
<feature type="transmembrane region" description="Helical" evidence="5">
    <location>
        <begin position="89"/>
        <end position="106"/>
    </location>
</feature>
<proteinExistence type="predicted"/>
<organism evidence="7 8">
    <name type="scientific">Nocardioides bizhenqiangii</name>
    <dbReference type="NCBI Taxonomy" id="3095076"/>
    <lineage>
        <taxon>Bacteria</taxon>
        <taxon>Bacillati</taxon>
        <taxon>Actinomycetota</taxon>
        <taxon>Actinomycetes</taxon>
        <taxon>Propionibacteriales</taxon>
        <taxon>Nocardioidaceae</taxon>
        <taxon>Nocardioides</taxon>
    </lineage>
</organism>
<gene>
    <name evidence="7" type="ORF">SHK19_00435</name>
</gene>
<evidence type="ECO:0000256" key="4">
    <source>
        <dbReference type="ARBA" id="ARBA00023136"/>
    </source>
</evidence>
<keyword evidence="3 5" id="KW-1133">Transmembrane helix</keyword>
<dbReference type="PROSITE" id="PS50850">
    <property type="entry name" value="MFS"/>
    <property type="match status" value="1"/>
</dbReference>
<evidence type="ECO:0000256" key="5">
    <source>
        <dbReference type="SAM" id="Phobius"/>
    </source>
</evidence>
<evidence type="ECO:0000256" key="2">
    <source>
        <dbReference type="ARBA" id="ARBA00022692"/>
    </source>
</evidence>
<evidence type="ECO:0000313" key="7">
    <source>
        <dbReference type="EMBL" id="WQQ26713.1"/>
    </source>
</evidence>
<protein>
    <recommendedName>
        <fullName evidence="6">Major facilitator superfamily (MFS) profile domain-containing protein</fullName>
    </recommendedName>
</protein>
<dbReference type="InterPro" id="IPR036259">
    <property type="entry name" value="MFS_trans_sf"/>
</dbReference>
<feature type="transmembrane region" description="Helical" evidence="5">
    <location>
        <begin position="30"/>
        <end position="52"/>
    </location>
</feature>
<dbReference type="EMBL" id="CP141059">
    <property type="protein sequence ID" value="WQQ26713.1"/>
    <property type="molecule type" value="Genomic_DNA"/>
</dbReference>
<comment type="subcellular location">
    <subcellularLocation>
        <location evidence="1">Cell membrane</location>
        <topology evidence="1">Multi-pass membrane protein</topology>
    </subcellularLocation>
</comment>
<evidence type="ECO:0000259" key="6">
    <source>
        <dbReference type="PROSITE" id="PS50850"/>
    </source>
</evidence>
<dbReference type="Gene3D" id="1.20.1250.20">
    <property type="entry name" value="MFS general substrate transporter like domains"/>
    <property type="match status" value="1"/>
</dbReference>
<dbReference type="InterPro" id="IPR020846">
    <property type="entry name" value="MFS_dom"/>
</dbReference>
<evidence type="ECO:0000313" key="8">
    <source>
        <dbReference type="Proteomes" id="UP001327225"/>
    </source>
</evidence>